<evidence type="ECO:0000259" key="4">
    <source>
        <dbReference type="Pfam" id="PF19078"/>
    </source>
</evidence>
<dbReference type="EMBL" id="FOPM01000004">
    <property type="protein sequence ID" value="SFG49332.1"/>
    <property type="molecule type" value="Genomic_DNA"/>
</dbReference>
<keyword evidence="6" id="KW-1185">Reference proteome</keyword>
<evidence type="ECO:0000256" key="1">
    <source>
        <dbReference type="ARBA" id="ARBA00022729"/>
    </source>
</evidence>
<dbReference type="NCBIfam" id="NF033510">
    <property type="entry name" value="Ca_tandemer"/>
    <property type="match status" value="8"/>
</dbReference>
<feature type="domain" description="Bacterial Ig-like" evidence="3">
    <location>
        <begin position="2388"/>
        <end position="2484"/>
    </location>
</feature>
<dbReference type="PANTHER" id="PTHR44103">
    <property type="entry name" value="PROPROTEIN CONVERTASE P"/>
    <property type="match status" value="1"/>
</dbReference>
<feature type="domain" description="Bacterial Ig-like" evidence="3">
    <location>
        <begin position="2723"/>
        <end position="2811"/>
    </location>
</feature>
<feature type="domain" description="Bacterial Ig-like" evidence="3">
    <location>
        <begin position="2622"/>
        <end position="2711"/>
    </location>
</feature>
<dbReference type="Pfam" id="PF19078">
    <property type="entry name" value="Big_12"/>
    <property type="match status" value="1"/>
</dbReference>
<dbReference type="InterPro" id="IPR010221">
    <property type="entry name" value="VCBS_dom"/>
</dbReference>
<feature type="compositionally biased region" description="Low complexity" evidence="2">
    <location>
        <begin position="2638"/>
        <end position="2648"/>
    </location>
</feature>
<feature type="compositionally biased region" description="Pro residues" evidence="2">
    <location>
        <begin position="2587"/>
        <end position="2598"/>
    </location>
</feature>
<dbReference type="Pfam" id="PF19077">
    <property type="entry name" value="Big_13"/>
    <property type="match status" value="8"/>
</dbReference>
<dbReference type="Pfam" id="PF13517">
    <property type="entry name" value="FG-GAP_3"/>
    <property type="match status" value="3"/>
</dbReference>
<dbReference type="InterPro" id="IPR044048">
    <property type="entry name" value="Big_12"/>
</dbReference>
<reference evidence="6" key="1">
    <citation type="submission" date="2016-10" db="EMBL/GenBank/DDBJ databases">
        <authorList>
            <person name="Varghese N."/>
            <person name="Submissions S."/>
        </authorList>
    </citation>
    <scope>NUCLEOTIDE SEQUENCE [LARGE SCALE GENOMIC DNA]</scope>
    <source>
        <strain evidence="6">Gh-105</strain>
    </source>
</reference>
<evidence type="ECO:0000313" key="5">
    <source>
        <dbReference type="EMBL" id="SFG49332.1"/>
    </source>
</evidence>
<dbReference type="InterPro" id="IPR013517">
    <property type="entry name" value="FG-GAP"/>
</dbReference>
<dbReference type="RefSeq" id="WP_091969536.1">
    <property type="nucleotide sequence ID" value="NZ_FOPM01000004.1"/>
</dbReference>
<feature type="domain" description="Bacterial Ig-like" evidence="3">
    <location>
        <begin position="1089"/>
        <end position="1171"/>
    </location>
</feature>
<dbReference type="SUPFAM" id="SSF69318">
    <property type="entry name" value="Integrin alpha N-terminal domain"/>
    <property type="match status" value="2"/>
</dbReference>
<evidence type="ECO:0000259" key="3">
    <source>
        <dbReference type="Pfam" id="PF19077"/>
    </source>
</evidence>
<organism evidence="5 6">
    <name type="scientific">Methylobacterium gossipiicola</name>
    <dbReference type="NCBI Taxonomy" id="582675"/>
    <lineage>
        <taxon>Bacteria</taxon>
        <taxon>Pseudomonadati</taxon>
        <taxon>Pseudomonadota</taxon>
        <taxon>Alphaproteobacteria</taxon>
        <taxon>Hyphomicrobiales</taxon>
        <taxon>Methylobacteriaceae</taxon>
        <taxon>Methylobacterium</taxon>
    </lineage>
</organism>
<name>A0A1I2S903_9HYPH</name>
<dbReference type="Gene3D" id="2.40.128.340">
    <property type="match status" value="1"/>
</dbReference>
<proteinExistence type="predicted"/>
<dbReference type="InterPro" id="IPR013783">
    <property type="entry name" value="Ig-like_fold"/>
</dbReference>
<gene>
    <name evidence="5" type="ORF">SAMN05192565_104108</name>
</gene>
<dbReference type="OrthoDB" id="8481600at2"/>
<feature type="domain" description="Bacterial Ig-like" evidence="3">
    <location>
        <begin position="1588"/>
        <end position="1677"/>
    </location>
</feature>
<feature type="domain" description="Bacterial Ig-like" evidence="3">
    <location>
        <begin position="1295"/>
        <end position="1370"/>
    </location>
</feature>
<dbReference type="Proteomes" id="UP000199229">
    <property type="component" value="Unassembled WGS sequence"/>
</dbReference>
<keyword evidence="1" id="KW-0732">Signal</keyword>
<dbReference type="Gene3D" id="2.130.10.130">
    <property type="entry name" value="Integrin alpha, N-terminal"/>
    <property type="match status" value="1"/>
</dbReference>
<feature type="domain" description="Bacterial Ig-like" evidence="4">
    <location>
        <begin position="666"/>
        <end position="758"/>
    </location>
</feature>
<evidence type="ECO:0000313" key="6">
    <source>
        <dbReference type="Proteomes" id="UP000199229"/>
    </source>
</evidence>
<evidence type="ECO:0000256" key="2">
    <source>
        <dbReference type="SAM" id="MobiDB-lite"/>
    </source>
</evidence>
<dbReference type="InterPro" id="IPR044016">
    <property type="entry name" value="Big_13"/>
</dbReference>
<accession>A0A1I2S903</accession>
<feature type="domain" description="Bacterial Ig-like" evidence="3">
    <location>
        <begin position="2090"/>
        <end position="2180"/>
    </location>
</feature>
<dbReference type="NCBIfam" id="TIGR01965">
    <property type="entry name" value="VCBS_repeat"/>
    <property type="match status" value="1"/>
</dbReference>
<protein>
    <submittedName>
        <fullName evidence="5">Repeat domain-containing protein</fullName>
    </submittedName>
</protein>
<sequence>MAGTLAPLVLTLSPSSDTGLPLDGLTRRNGVDIDIVGLNVLGGPVTIFDDRDGNGVPGPGEILATVPNSLLGSVRINLPDGTHSIRATQTTPLLGTATSLPLTVRVDNTGPTIVAVNQLDLPGPLALLDVLGVLRYEVTFSESVLGLTADLFQATGTLPGIHLVTLLPSLTKPNTYIVSIGLGLDGVSVDQRAGTLGLALNPANLSGVTDLAGNGLRGADFAQLAPVSIGPARETAAADFNADGLGDAAFLVNDTVVVTRGTGTGTLGVTQTVTVATGQTTIATGDVTGDGLLDIVTAGNGRVQILKQGADGTFSVTTRTTTGADGALVADVNGDGYADIVVKNLTAGTATVLTNNGSGTFSAGSAQSFGVRPDAFVSGDFNGDGRIDLAALANGGTSLAVLTQAANGTFVRSALTVGASAGGLAAGDLNGDGRAEIVSSGTGGTLEIRGTTAGGAATQSTLQAGAAATDIRIGDTNGDGNADILYAGTDGAVRVVYGDGAGGFSAPVILETQAGLAALALLDVNGDGRQDLALASGTTGTLQVGTGIPVAGLLGTAYTLVAPGPVQTVTSVQVAGDNVVNVAEAAFGTLPVTGTLAGPLGAGETLAIRIGGVVTPLTGAAVVTADGVTTFSGTMPVLQASGDVAVLVQRTDGATSAAVTQAVTVDLVAPTLVAITTPDAAVTKDTVIDFTLAFSEPVSGLTAANLTLTGTASAGLVPTLVTTDGGRTYAVTVPAGTAEGTLGLTLNPAGITDAAGNALANLGVTVGPTLTLDRTAPVLTLQPLAGDGVLSQAELVAGLVVTGTATGLEPGASVTVIVTDASGTPVLTQAPPVTNGTFALPLGGAALPEGTYAVTVTAADAAGNVATPAVAGLTVDLTADAGLPFTLTAGGGQPIGLAGVAAVPLVAAGLDAGTTALVTFTDGGGATATATIAANGATTLDLSGLDGAVTSTIQLSDGAGNLLTRPGPALTIDLVAPIGLVTPVAAPAPATLAFDVAFPEAVTGLDLGDFRVVGTGSAVGTVVSATANASGGTTVVIGNLSGAGTVGLALAATSDIADAAGNLATLGPVAPISLDLVAPLRPVITGLVSDAGVPGGFLTDDTTPTLTGTTEVGSTVTLTYQGPGATTGTLAAVVDASGTWTATVPAALANGAYSFTATAEDLAGNVSLPAAPKVVTIETATGLPFTLTVDFGDGLVNQTEAGAVTYGLTGLPAGAILSVTFTDADGTTVSELLSGTGGSLDLSALDGAVTSSLTYVPPVGATVTLGGPGATFDTLPPANPAILGFAGSGVVPVTTTNDTTPVLVGTGEIGSTVTVTVGGQLLTAEVDATGTWHIPVTTPLTDGTVTLTATAQDAAGNVSGPSQGLAVTVDLVVDRGAPIAVAFDLPAGRALNAAEVAAVTGTVSGIDADATATITFTGSGGSVTAPLANGPLAPTNLSALGDTVTATVSVVDLAGNSATLAVGSFAVDAVAPAATIVADPAALPGATSVTFTVTFPEAVTNLTADDFALTTGGTATGTILSALPVAGGYSVTVTNVSGTGSLGLVLSGGSDITDAVGNLAVLAQAGLHLVNVPPVLQPTDLPVITGITEDTNVVGDFVTGDANPLVSGTALPGGTITVTATASGGVPVSVTTQVAGNGTWSVQLPTLADDTYGLTATLTDASNTMLGMTPSRPLVIDTVADSGVTVSLAVAGTANGIVDAAEATMVSYTVAGLDADSTAIARFAVAGVVKDVPVAADGTFVVDLSGFDGVVATSLVVTDLVGNTATVPGNAVRLATAVTALPSIGAITDDTGIDGDGITRDTTPTLSGTAEADASISVVLNGPAGPQTFQTVADGVGAWTLAVPALADGVYTVTASATGLSGLPSPASARFNLTIDTTADAVPLVAVQLAAADTNLSAAEAGAVSFELTGLDTGSSGTIVFTDGTTTVPVAVGANGIYTADLSSLSGAVTAQVVLSDIAANTVTANLALPAGLNVDSVAPTGTAVADLAGGAAVASFTFAVDFSEAVANVSVDDFTLTASPGITGQITAVTGSGGAYVVTMAGLQGSGTLGLGLAAGSDITDLAGNRATLASDTRVVVGATPVQPVITGYTTDTGVQGDGITADAAPILSGVGLPGGTITILDTLDPGAQPVTTTVLANGTWSVAAPNLTDGPHALVAQLADTNGTPVGVSAPLNLVVDTIADGGVPATLTVDPAGDGQINAAEAGAVTFVVADLDAVAIGTVTFRDATHGLTVMDVRNGPNTVDLSGFSGPVTATLIIRDPAGNTVTRDGTAITVDTVAPAGTALPSTPAEPGAASFIYAVSFPEAVLNVTAEDFLLSATGTATGRITAVTGSGGSYTVTVADIAGTGTLSLGLSALSDIADTAGNAATLLSTPRPVSIGAGPQPAPTLITGYGDDTGILGDGITADRTPTLTGTAEANGTVTVTYVEAGMPKFVTAAIDANGQWSVAIPALADGDYSFRASAVTALGVPAGTSAALPLTIDTVADAVPLVSVTVANPAGTVFTPAQAAAVTFTVAGLDPGSTALVTFTDGSRTVQATAGADGAYQADLSGLTGSVTSSFTISDVAGNTAGGNGTGLTIGQAGPTYPDPTTPDPNTPSDPGTSPNPQAPPSVVAPMVTGLQPDTGVPGDGITSDASPTVTGTGTPGATVTVTVTDATGPRDVAAAVGGDGTWTANLPTLADGSYDVIVSGRDAAGNVLQAGQPFRMTLDTVAPGAPVVAGFTEDTGQVGNGATADTTPTLFGTAEAGSTVAIAYETASGPRTATALTDADGRWSLDLPTLAEGTYAFVASATDAAGNRGPASAAFALSIDARDDGSPGTGGGNATDGNRAPIAVADTIAAVNHAPAVRGNVLANDSDPNAGDTLHVTAVRFASGGTVAVAATGTTTILGEHGTLHLAADGSYSYQAIGSSNFGSGDEYPEVFTYTVADGKGLTAAGLLTVSLAGAAPVAEKSFGFAFTEARVEVLGETLVLTGPDGQHHDLNGIGTLRFTDGTIQQNDGHGVVDDAWYLSHNLDVWRAGVDADTHYATYGWHEGRDPNAYFSTGSYLGVNSDVAAAGINPLEHYVQYGEHEGRNTSANFSGDAYLALNPEVAAAGGNALEHYLAFGRGEGRTVQDGEGARGHIGAFDPGFYLAQNPDVAAAAQGPEVKILVSDFAFRHYLDYGASEGRAPNALFDPGFYLTHNPDVAAAGLNPLLHYEEYGWREGRDPGPGFDTDAYLTRNPDVAAADIDPLQHFLDYGLQEGRMPV</sequence>
<feature type="domain" description="Bacterial Ig-like" evidence="3">
    <location>
        <begin position="1787"/>
        <end position="1877"/>
    </location>
</feature>
<dbReference type="STRING" id="582675.SAMN05192565_104108"/>
<dbReference type="Pfam" id="PF17963">
    <property type="entry name" value="Big_9"/>
    <property type="match status" value="1"/>
</dbReference>
<feature type="region of interest" description="Disordered" evidence="2">
    <location>
        <begin position="2571"/>
        <end position="2648"/>
    </location>
</feature>
<dbReference type="InterPro" id="IPR028994">
    <property type="entry name" value="Integrin_alpha_N"/>
</dbReference>
<dbReference type="PANTHER" id="PTHR44103:SF1">
    <property type="entry name" value="PROPROTEIN CONVERTASE P"/>
    <property type="match status" value="1"/>
</dbReference>
<dbReference type="Gene3D" id="2.60.40.10">
    <property type="entry name" value="Immunoglobulins"/>
    <property type="match status" value="10"/>
</dbReference>